<feature type="transmembrane region" description="Helical" evidence="2">
    <location>
        <begin position="327"/>
        <end position="348"/>
    </location>
</feature>
<feature type="transmembrane region" description="Helical" evidence="2">
    <location>
        <begin position="221"/>
        <end position="242"/>
    </location>
</feature>
<evidence type="ECO:0000259" key="3">
    <source>
        <dbReference type="Pfam" id="PF10192"/>
    </source>
</evidence>
<keyword evidence="2" id="KW-1133">Transmembrane helix</keyword>
<dbReference type="OrthoDB" id="45670at2759"/>
<gene>
    <name evidence="4" type="ORF">C0Q70_14203</name>
</gene>
<organism evidence="4 5">
    <name type="scientific">Pomacea canaliculata</name>
    <name type="common">Golden apple snail</name>
    <dbReference type="NCBI Taxonomy" id="400727"/>
    <lineage>
        <taxon>Eukaryota</taxon>
        <taxon>Metazoa</taxon>
        <taxon>Spiralia</taxon>
        <taxon>Lophotrochozoa</taxon>
        <taxon>Mollusca</taxon>
        <taxon>Gastropoda</taxon>
        <taxon>Caenogastropoda</taxon>
        <taxon>Architaenioglossa</taxon>
        <taxon>Ampullarioidea</taxon>
        <taxon>Ampullariidae</taxon>
        <taxon>Pomacea</taxon>
    </lineage>
</organism>
<sequence length="444" mass="51337">MVFKKIDQIAFDYVCNKDGVEDFLRAIPCPRNQLCSDEDNPANVIPGYQFTYKVRDTQQPRFWYISIASCWRNRTNNVCKWVPQAMKEEILIEYDIWLVNGNPSSRGLNPFEHQFSFEFHDVFEIHLVAFLLCLLLTLLWSYAFFKQRHLITKLLTVIIGGELLSTLLNLIHVTVFAFNGQGVGWMSKVGTLADIVVQCLFMMFLLLLAKGWAITTNELKWKFVLLGICGAYTVLNLFLYIWNLVEIDNIISNTDEWQTWPGYATLAFRLLVMVWFFVELRWTYHMTNNDDLNFIQHFGAFFLVWFIYLPVLVAISTQISALWRYKTVLSINYAVDILAYAVIIHLFWPSRSVLFMVNGERPLPVYDLEITGLLEDIQETTLFLREKGKKPEDTESESGVHMNGDTLKDKAESNNSTRNSATVSSNGVLNTGYRNKFSSDDDSD</sequence>
<feature type="transmembrane region" description="Helical" evidence="2">
    <location>
        <begin position="190"/>
        <end position="209"/>
    </location>
</feature>
<evidence type="ECO:0000313" key="5">
    <source>
        <dbReference type="Proteomes" id="UP000245119"/>
    </source>
</evidence>
<dbReference type="PANTHER" id="PTHR23252">
    <property type="entry name" value="INTIMAL THICKNESS RECEPTOR-RELATED"/>
    <property type="match status" value="1"/>
</dbReference>
<reference evidence="4 5" key="1">
    <citation type="submission" date="2018-04" db="EMBL/GenBank/DDBJ databases">
        <title>The genome of golden apple snail Pomacea canaliculata provides insight into stress tolerance and invasive adaptation.</title>
        <authorList>
            <person name="Liu C."/>
            <person name="Liu B."/>
            <person name="Ren Y."/>
            <person name="Zhang Y."/>
            <person name="Wang H."/>
            <person name="Li S."/>
            <person name="Jiang F."/>
            <person name="Yin L."/>
            <person name="Zhang G."/>
            <person name="Qian W."/>
            <person name="Fan W."/>
        </authorList>
    </citation>
    <scope>NUCLEOTIDE SEQUENCE [LARGE SCALE GENOMIC DNA]</scope>
    <source>
        <strain evidence="4">SZHN2017</strain>
        <tissue evidence="4">Muscle</tissue>
    </source>
</reference>
<dbReference type="PANTHER" id="PTHR23252:SF43">
    <property type="entry name" value="INTIMAL THICKNESS RELATED RECEPTOR IRP DOMAIN-CONTAINING PROTEIN"/>
    <property type="match status" value="1"/>
</dbReference>
<dbReference type="InterPro" id="IPR019336">
    <property type="entry name" value="GPR180/TMEM145_TM"/>
</dbReference>
<keyword evidence="5" id="KW-1185">Reference proteome</keyword>
<accession>A0A2T7NZF7</accession>
<evidence type="ECO:0000313" key="4">
    <source>
        <dbReference type="EMBL" id="PVD26526.1"/>
    </source>
</evidence>
<dbReference type="AlphaFoldDB" id="A0A2T7NZF7"/>
<dbReference type="InterPro" id="IPR047831">
    <property type="entry name" value="GPR180/TMEM145"/>
</dbReference>
<dbReference type="EMBL" id="PZQS01000008">
    <property type="protein sequence ID" value="PVD26526.1"/>
    <property type="molecule type" value="Genomic_DNA"/>
</dbReference>
<keyword evidence="2" id="KW-0812">Transmembrane</keyword>
<keyword evidence="2" id="KW-0472">Membrane</keyword>
<proteinExistence type="predicted"/>
<feature type="transmembrane region" description="Helical" evidence="2">
    <location>
        <begin position="157"/>
        <end position="178"/>
    </location>
</feature>
<feature type="transmembrane region" description="Helical" evidence="2">
    <location>
        <begin position="262"/>
        <end position="282"/>
    </location>
</feature>
<protein>
    <recommendedName>
        <fullName evidence="3">GPR180/TMEM145 transmembrane domain-containing protein</fullName>
    </recommendedName>
</protein>
<evidence type="ECO:0000256" key="1">
    <source>
        <dbReference type="SAM" id="MobiDB-lite"/>
    </source>
</evidence>
<feature type="compositionally biased region" description="Polar residues" evidence="1">
    <location>
        <begin position="413"/>
        <end position="433"/>
    </location>
</feature>
<dbReference type="GO" id="GO:0007186">
    <property type="term" value="P:G protein-coupled receptor signaling pathway"/>
    <property type="evidence" value="ECO:0007669"/>
    <property type="project" value="InterPro"/>
</dbReference>
<dbReference type="GO" id="GO:0019236">
    <property type="term" value="P:response to pheromone"/>
    <property type="evidence" value="ECO:0007669"/>
    <property type="project" value="InterPro"/>
</dbReference>
<dbReference type="Proteomes" id="UP000245119">
    <property type="component" value="Linkage Group LG8"/>
</dbReference>
<feature type="domain" description="GPR180/TMEM145 transmembrane" evidence="3">
    <location>
        <begin position="136"/>
        <end position="342"/>
    </location>
</feature>
<feature type="region of interest" description="Disordered" evidence="1">
    <location>
        <begin position="385"/>
        <end position="444"/>
    </location>
</feature>
<feature type="transmembrane region" description="Helical" evidence="2">
    <location>
        <begin position="125"/>
        <end position="145"/>
    </location>
</feature>
<evidence type="ECO:0000256" key="2">
    <source>
        <dbReference type="SAM" id="Phobius"/>
    </source>
</evidence>
<dbReference type="Pfam" id="PF10192">
    <property type="entry name" value="GPR180-TMEM145_TM"/>
    <property type="match status" value="1"/>
</dbReference>
<name>A0A2T7NZF7_POMCA</name>
<comment type="caution">
    <text evidence="4">The sequence shown here is derived from an EMBL/GenBank/DDBJ whole genome shotgun (WGS) entry which is preliminary data.</text>
</comment>
<feature type="transmembrane region" description="Helical" evidence="2">
    <location>
        <begin position="294"/>
        <end position="315"/>
    </location>
</feature>